<evidence type="ECO:0000256" key="6">
    <source>
        <dbReference type="ARBA" id="ARBA00022975"/>
    </source>
</evidence>
<dbReference type="GO" id="GO:0004590">
    <property type="term" value="F:orotidine-5'-phosphate decarboxylase activity"/>
    <property type="evidence" value="ECO:0007669"/>
    <property type="project" value="UniProtKB-EC"/>
</dbReference>
<name>K1T647_9ZZZZ</name>
<dbReference type="InterPro" id="IPR011060">
    <property type="entry name" value="RibuloseP-bd_barrel"/>
</dbReference>
<proteinExistence type="inferred from homology"/>
<dbReference type="InterPro" id="IPR013785">
    <property type="entry name" value="Aldolase_TIM"/>
</dbReference>
<evidence type="ECO:0000256" key="7">
    <source>
        <dbReference type="ARBA" id="ARBA00023239"/>
    </source>
</evidence>
<evidence type="ECO:0000256" key="5">
    <source>
        <dbReference type="ARBA" id="ARBA00022793"/>
    </source>
</evidence>
<comment type="caution">
    <text evidence="11">The sequence shown here is derived from an EMBL/GenBank/DDBJ whole genome shotgun (WGS) entry which is preliminary data.</text>
</comment>
<dbReference type="InterPro" id="IPR001754">
    <property type="entry name" value="OMPdeCOase_dom"/>
</dbReference>
<evidence type="ECO:0000256" key="2">
    <source>
        <dbReference type="ARBA" id="ARBA00008847"/>
    </source>
</evidence>
<sequence>MDATFDLIPAVKPQIAMYEQFGIPGLIAYKKTVEYCKSKDLVVIGDIKRGDIGSTSAAYAVGHLGQVQVGSKKYAGFDEDFATVNPYLGSDGVKPFMDVCKEEKKGIFVLVKTSNPSSGEFQDRVIDGRPLY</sequence>
<keyword evidence="6" id="KW-0665">Pyrimidine biosynthesis</keyword>
<keyword evidence="7" id="KW-0456">Lyase</keyword>
<comment type="catalytic activity">
    <reaction evidence="9">
        <text>orotidine 5'-phosphate + H(+) = UMP + CO2</text>
        <dbReference type="Rhea" id="RHEA:11596"/>
        <dbReference type="ChEBI" id="CHEBI:15378"/>
        <dbReference type="ChEBI" id="CHEBI:16526"/>
        <dbReference type="ChEBI" id="CHEBI:57538"/>
        <dbReference type="ChEBI" id="CHEBI:57865"/>
        <dbReference type="EC" id="4.1.1.23"/>
    </reaction>
</comment>
<protein>
    <recommendedName>
        <fullName evidence="4">Orotidine 5'-phosphate decarboxylase</fullName>
        <ecNumber evidence="3">4.1.1.23</ecNumber>
    </recommendedName>
    <alternativeName>
        <fullName evidence="8">OMP decarboxylase</fullName>
    </alternativeName>
</protein>
<evidence type="ECO:0000313" key="11">
    <source>
        <dbReference type="EMBL" id="EKC63029.1"/>
    </source>
</evidence>
<dbReference type="Pfam" id="PF00215">
    <property type="entry name" value="OMPdecase"/>
    <property type="match status" value="1"/>
</dbReference>
<dbReference type="InterPro" id="IPR011995">
    <property type="entry name" value="OMPdecase_type-2"/>
</dbReference>
<dbReference type="GO" id="GO:0006207">
    <property type="term" value="P:'de novo' pyrimidine nucleobase biosynthetic process"/>
    <property type="evidence" value="ECO:0007669"/>
    <property type="project" value="InterPro"/>
</dbReference>
<dbReference type="PANTHER" id="PTHR43375">
    <property type="entry name" value="OROTIDINE 5'-PHOSPHATE DECARBOXYLASE"/>
    <property type="match status" value="1"/>
</dbReference>
<dbReference type="EMBL" id="AJWZ01005274">
    <property type="protein sequence ID" value="EKC63029.1"/>
    <property type="molecule type" value="Genomic_DNA"/>
</dbReference>
<dbReference type="EC" id="4.1.1.23" evidence="3"/>
<dbReference type="SUPFAM" id="SSF51366">
    <property type="entry name" value="Ribulose-phoshate binding barrel"/>
    <property type="match status" value="1"/>
</dbReference>
<gene>
    <name evidence="11" type="ORF">OBE_07674</name>
</gene>
<reference evidence="11" key="1">
    <citation type="journal article" date="2013" name="Environ. Microbiol.">
        <title>Microbiota from the distal guts of lean and obese adolescents exhibit partial functional redundancy besides clear differences in community structure.</title>
        <authorList>
            <person name="Ferrer M."/>
            <person name="Ruiz A."/>
            <person name="Lanza F."/>
            <person name="Haange S.B."/>
            <person name="Oberbach A."/>
            <person name="Till H."/>
            <person name="Bargiela R."/>
            <person name="Campoy C."/>
            <person name="Segura M.T."/>
            <person name="Richter M."/>
            <person name="von Bergen M."/>
            <person name="Seifert J."/>
            <person name="Suarez A."/>
        </authorList>
    </citation>
    <scope>NUCLEOTIDE SEQUENCE</scope>
</reference>
<dbReference type="UniPathway" id="UPA00070">
    <property type="reaction ID" value="UER00120"/>
</dbReference>
<dbReference type="PANTHER" id="PTHR43375:SF1">
    <property type="entry name" value="OROTIDINE 5'-PHOSPHATE DECARBOXYLASE"/>
    <property type="match status" value="1"/>
</dbReference>
<comment type="similarity">
    <text evidence="2">Belongs to the OMP decarboxylase family. Type 2 subfamily.</text>
</comment>
<feature type="non-terminal residue" evidence="11">
    <location>
        <position position="132"/>
    </location>
</feature>
<dbReference type="Gene3D" id="3.20.20.70">
    <property type="entry name" value="Aldolase class I"/>
    <property type="match status" value="1"/>
</dbReference>
<comment type="pathway">
    <text evidence="1">Pyrimidine metabolism; UMP biosynthesis via de novo pathway; UMP from orotate: step 2/2.</text>
</comment>
<dbReference type="AlphaFoldDB" id="K1T647"/>
<organism evidence="11">
    <name type="scientific">human gut metagenome</name>
    <dbReference type="NCBI Taxonomy" id="408170"/>
    <lineage>
        <taxon>unclassified sequences</taxon>
        <taxon>metagenomes</taxon>
        <taxon>organismal metagenomes</taxon>
    </lineage>
</organism>
<feature type="domain" description="Orotidine 5'-phosphate decarboxylase" evidence="10">
    <location>
        <begin position="8"/>
        <end position="124"/>
    </location>
</feature>
<evidence type="ECO:0000256" key="1">
    <source>
        <dbReference type="ARBA" id="ARBA00004861"/>
    </source>
</evidence>
<keyword evidence="5" id="KW-0210">Decarboxylase</keyword>
<accession>K1T647</accession>
<dbReference type="NCBIfam" id="TIGR02127">
    <property type="entry name" value="pyrF_sub2"/>
    <property type="match status" value="1"/>
</dbReference>
<evidence type="ECO:0000256" key="9">
    <source>
        <dbReference type="ARBA" id="ARBA00049157"/>
    </source>
</evidence>
<evidence type="ECO:0000256" key="8">
    <source>
        <dbReference type="ARBA" id="ARBA00033428"/>
    </source>
</evidence>
<evidence type="ECO:0000256" key="4">
    <source>
        <dbReference type="ARBA" id="ARBA00021923"/>
    </source>
</evidence>
<evidence type="ECO:0000256" key="3">
    <source>
        <dbReference type="ARBA" id="ARBA00012321"/>
    </source>
</evidence>
<evidence type="ECO:0000259" key="10">
    <source>
        <dbReference type="Pfam" id="PF00215"/>
    </source>
</evidence>
<dbReference type="GO" id="GO:0044205">
    <property type="term" value="P:'de novo' UMP biosynthetic process"/>
    <property type="evidence" value="ECO:0007669"/>
    <property type="project" value="UniProtKB-UniPathway"/>
</dbReference>